<gene>
    <name evidence="1" type="ORF">CRV2_00021399</name>
</gene>
<reference evidence="1" key="2">
    <citation type="submission" date="2021-10" db="EMBL/GenBank/DDBJ databases">
        <authorList>
            <person name="Piombo E."/>
        </authorList>
    </citation>
    <scope>NUCLEOTIDE SEQUENCE</scope>
</reference>
<sequence>MSCVRAGCT</sequence>
<evidence type="ECO:0000313" key="2">
    <source>
        <dbReference type="Proteomes" id="UP000836387"/>
    </source>
</evidence>
<evidence type="ECO:0000313" key="1">
    <source>
        <dbReference type="EMBL" id="CAG9951113.1"/>
    </source>
</evidence>
<accession>A0ACA9UD79</accession>
<dbReference type="EMBL" id="CADEHS020000228">
    <property type="protein sequence ID" value="CAG9951113.1"/>
    <property type="molecule type" value="Genomic_DNA"/>
</dbReference>
<dbReference type="Proteomes" id="UP000836387">
    <property type="component" value="Unassembled WGS sequence"/>
</dbReference>
<protein>
    <submittedName>
        <fullName evidence="1">Uncharacterized protein</fullName>
    </submittedName>
</protein>
<reference evidence="1" key="1">
    <citation type="submission" date="2020-04" db="EMBL/GenBank/DDBJ databases">
        <authorList>
            <person name="Broberg M."/>
        </authorList>
    </citation>
    <scope>NUCLEOTIDE SEQUENCE</scope>
</reference>
<keyword evidence="2" id="KW-1185">Reference proteome</keyword>
<organism evidence="1 2">
    <name type="scientific">Clonostachys rosea f. rosea IK726</name>
    <dbReference type="NCBI Taxonomy" id="1349383"/>
    <lineage>
        <taxon>Eukaryota</taxon>
        <taxon>Fungi</taxon>
        <taxon>Dikarya</taxon>
        <taxon>Ascomycota</taxon>
        <taxon>Pezizomycotina</taxon>
        <taxon>Sordariomycetes</taxon>
        <taxon>Hypocreomycetidae</taxon>
        <taxon>Hypocreales</taxon>
        <taxon>Bionectriaceae</taxon>
        <taxon>Clonostachys</taxon>
    </lineage>
</organism>
<proteinExistence type="predicted"/>
<name>A0ACA9UD79_BIOOC</name>
<comment type="caution">
    <text evidence="1">The sequence shown here is derived from an EMBL/GenBank/DDBJ whole genome shotgun (WGS) entry which is preliminary data.</text>
</comment>